<dbReference type="PROSITE" id="PS00671">
    <property type="entry name" value="D_2_HYDROXYACID_DH_3"/>
    <property type="match status" value="1"/>
</dbReference>
<evidence type="ECO:0000256" key="9">
    <source>
        <dbReference type="ARBA" id="ARBA00023027"/>
    </source>
</evidence>
<keyword evidence="9" id="KW-0520">NAD</keyword>
<evidence type="ECO:0000256" key="8">
    <source>
        <dbReference type="ARBA" id="ARBA00023002"/>
    </source>
</evidence>
<reference evidence="16" key="1">
    <citation type="submission" date="2021-04" db="EMBL/GenBank/DDBJ databases">
        <authorList>
            <person name="Hornung B."/>
        </authorList>
    </citation>
    <scope>NUCLEOTIDE SEQUENCE</scope>
    <source>
        <strain evidence="16">G5G6</strain>
    </source>
</reference>
<name>A0A916J3M9_9PROT</name>
<evidence type="ECO:0000256" key="5">
    <source>
        <dbReference type="ARBA" id="ARBA00013143"/>
    </source>
</evidence>
<dbReference type="Pfam" id="PF02826">
    <property type="entry name" value="2-Hacid_dh_C"/>
    <property type="match status" value="1"/>
</dbReference>
<evidence type="ECO:0000256" key="2">
    <source>
        <dbReference type="ARBA" id="ARBA00005216"/>
    </source>
</evidence>
<protein>
    <recommendedName>
        <fullName evidence="6">D-3-phosphoglycerate dehydrogenase</fullName>
        <ecNumber evidence="4">1.1.1.399</ecNumber>
        <ecNumber evidence="5">1.1.1.95</ecNumber>
    </recommendedName>
    <alternativeName>
        <fullName evidence="11">2-oxoglutarate reductase</fullName>
    </alternativeName>
</protein>
<dbReference type="InterPro" id="IPR029752">
    <property type="entry name" value="D-isomer_DH_CS1"/>
</dbReference>
<dbReference type="RefSeq" id="WP_220635344.1">
    <property type="nucleotide sequence ID" value="NZ_CAJQUM010000001.1"/>
</dbReference>
<evidence type="ECO:0000256" key="10">
    <source>
        <dbReference type="ARBA" id="ARBA00023299"/>
    </source>
</evidence>
<dbReference type="Pfam" id="PF22629">
    <property type="entry name" value="ACT_AHAS_ss"/>
    <property type="match status" value="1"/>
</dbReference>
<dbReference type="InterPro" id="IPR045865">
    <property type="entry name" value="ACT-like_dom_sf"/>
</dbReference>
<sequence length="410" mass="44350">MQPRLSLDKDKLKFLLLEGIHPSAVEALKQDGYHQVETHTHAPIGAELIKAIGNAHFVGLRSRTRLTEEVLSQAPKLTAIGCFCIGTNQVDLRAAARRGIPVFNAPFSNTRSVAELVLGEIIMLLRNIPEKNAILHREGWVKSASNSYEVRGKTLGIIGYGHIGTQIGVLAEQLGMAVIFYDIENKLALGNARPMHSLVDLLESADVISLHVPETSATQNMIAAPQIAQMRRGSCLINASRGTVVDIQALVDALESHHLQGAAVDVFPAEPKGNDEPFKSPLVRFDNVILTPHIGGSTAEAQANIGVEVVTKLIRYSNNGSTTSAVNFPEVSLPEHSGKCRLLHIHRNVPGVLARINERFSQAGINIAAQYLQTSVDVGYVVIDVDASASEIALDQLASIEGTIRCRILY</sequence>
<dbReference type="CDD" id="cd12176">
    <property type="entry name" value="PGDH_3"/>
    <property type="match status" value="1"/>
</dbReference>
<dbReference type="Gene3D" id="3.30.70.260">
    <property type="match status" value="1"/>
</dbReference>
<dbReference type="GO" id="GO:0051287">
    <property type="term" value="F:NAD binding"/>
    <property type="evidence" value="ECO:0007669"/>
    <property type="project" value="InterPro"/>
</dbReference>
<dbReference type="CDD" id="cd04901">
    <property type="entry name" value="ACT_3PGDH"/>
    <property type="match status" value="1"/>
</dbReference>
<evidence type="ECO:0000256" key="1">
    <source>
        <dbReference type="ARBA" id="ARBA00003800"/>
    </source>
</evidence>
<evidence type="ECO:0000256" key="11">
    <source>
        <dbReference type="ARBA" id="ARBA00030455"/>
    </source>
</evidence>
<dbReference type="GO" id="GO:0047545">
    <property type="term" value="F:(S)-2-hydroxyglutarate dehydrogenase activity"/>
    <property type="evidence" value="ECO:0007669"/>
    <property type="project" value="UniProtKB-ARBA"/>
</dbReference>
<dbReference type="GO" id="GO:0006564">
    <property type="term" value="P:L-serine biosynthetic process"/>
    <property type="evidence" value="ECO:0007669"/>
    <property type="project" value="UniProtKB-KW"/>
</dbReference>
<keyword evidence="7" id="KW-0028">Amino-acid biosynthesis</keyword>
<comment type="similarity">
    <text evidence="3 14">Belongs to the D-isomer specific 2-hydroxyacid dehydrogenase family.</text>
</comment>
<evidence type="ECO:0000256" key="13">
    <source>
        <dbReference type="ARBA" id="ARBA00048731"/>
    </source>
</evidence>
<dbReference type="Pfam" id="PF00389">
    <property type="entry name" value="2-Hacid_dh"/>
    <property type="match status" value="1"/>
</dbReference>
<dbReference type="Gene3D" id="3.40.50.720">
    <property type="entry name" value="NAD(P)-binding Rossmann-like Domain"/>
    <property type="match status" value="2"/>
</dbReference>
<dbReference type="InterPro" id="IPR006139">
    <property type="entry name" value="D-isomer_2_OHA_DH_cat_dom"/>
</dbReference>
<comment type="function">
    <text evidence="1">Catalyzes the reversible oxidation of 3-phospho-D-glycerate to 3-phosphonooxypyruvate, the first step of the phosphorylated L-serine biosynthesis pathway. Also catalyzes the reversible oxidation of 2-hydroxyglutarate to 2-oxoglutarate.</text>
</comment>
<dbReference type="InterPro" id="IPR002912">
    <property type="entry name" value="ACT_dom"/>
</dbReference>
<dbReference type="SUPFAM" id="SSF51735">
    <property type="entry name" value="NAD(P)-binding Rossmann-fold domains"/>
    <property type="match status" value="1"/>
</dbReference>
<dbReference type="EC" id="1.1.1.95" evidence="5"/>
<evidence type="ECO:0000313" key="16">
    <source>
        <dbReference type="EMBL" id="CAG4883366.1"/>
    </source>
</evidence>
<keyword evidence="10" id="KW-0718">Serine biosynthesis</keyword>
<keyword evidence="17" id="KW-1185">Reference proteome</keyword>
<dbReference type="InterPro" id="IPR050857">
    <property type="entry name" value="D-2-hydroxyacid_DH"/>
</dbReference>
<dbReference type="PROSITE" id="PS51671">
    <property type="entry name" value="ACT"/>
    <property type="match status" value="1"/>
</dbReference>
<evidence type="ECO:0000256" key="14">
    <source>
        <dbReference type="RuleBase" id="RU003719"/>
    </source>
</evidence>
<evidence type="ECO:0000259" key="15">
    <source>
        <dbReference type="PROSITE" id="PS51671"/>
    </source>
</evidence>
<dbReference type="AlphaFoldDB" id="A0A916J3M9"/>
<evidence type="ECO:0000256" key="12">
    <source>
        <dbReference type="ARBA" id="ARBA00048126"/>
    </source>
</evidence>
<dbReference type="NCBIfam" id="NF008759">
    <property type="entry name" value="PRK11790.1"/>
    <property type="match status" value="1"/>
</dbReference>
<dbReference type="SUPFAM" id="SSF55021">
    <property type="entry name" value="ACT-like"/>
    <property type="match status" value="1"/>
</dbReference>
<keyword evidence="8 14" id="KW-0560">Oxidoreductase</keyword>
<dbReference type="FunFam" id="3.40.50.720:FF:000041">
    <property type="entry name" value="D-3-phosphoglycerate dehydrogenase"/>
    <property type="match status" value="1"/>
</dbReference>
<dbReference type="InterPro" id="IPR054480">
    <property type="entry name" value="AHAS_small-like_ACT"/>
</dbReference>
<dbReference type="InterPro" id="IPR029753">
    <property type="entry name" value="D-isomer_DH_CS"/>
</dbReference>
<evidence type="ECO:0000256" key="4">
    <source>
        <dbReference type="ARBA" id="ARBA00013001"/>
    </source>
</evidence>
<dbReference type="SUPFAM" id="SSF52283">
    <property type="entry name" value="Formate/glycerate dehydrogenase catalytic domain-like"/>
    <property type="match status" value="1"/>
</dbReference>
<evidence type="ECO:0000256" key="6">
    <source>
        <dbReference type="ARBA" id="ARBA00021582"/>
    </source>
</evidence>
<accession>A0A916J3M9</accession>
<dbReference type="PANTHER" id="PTHR42789:SF1">
    <property type="entry name" value="D-ISOMER SPECIFIC 2-HYDROXYACID DEHYDROGENASE FAMILY PROTEIN (AFU_ORTHOLOGUE AFUA_6G10090)"/>
    <property type="match status" value="1"/>
</dbReference>
<dbReference type="Proteomes" id="UP000742786">
    <property type="component" value="Unassembled WGS sequence"/>
</dbReference>
<dbReference type="InterPro" id="IPR036291">
    <property type="entry name" value="NAD(P)-bd_dom_sf"/>
</dbReference>
<evidence type="ECO:0000256" key="7">
    <source>
        <dbReference type="ARBA" id="ARBA00022605"/>
    </source>
</evidence>
<dbReference type="EMBL" id="CAJQUM010000001">
    <property type="protein sequence ID" value="CAG4883366.1"/>
    <property type="molecule type" value="Genomic_DNA"/>
</dbReference>
<feature type="domain" description="ACT" evidence="15">
    <location>
        <begin position="341"/>
        <end position="410"/>
    </location>
</feature>
<dbReference type="GO" id="GO:0004617">
    <property type="term" value="F:phosphoglycerate dehydrogenase activity"/>
    <property type="evidence" value="ECO:0007669"/>
    <property type="project" value="UniProtKB-EC"/>
</dbReference>
<comment type="catalytic activity">
    <reaction evidence="12">
        <text>(R)-2-hydroxyglutarate + NAD(+) = 2-oxoglutarate + NADH + H(+)</text>
        <dbReference type="Rhea" id="RHEA:49612"/>
        <dbReference type="ChEBI" id="CHEBI:15378"/>
        <dbReference type="ChEBI" id="CHEBI:15801"/>
        <dbReference type="ChEBI" id="CHEBI:16810"/>
        <dbReference type="ChEBI" id="CHEBI:57540"/>
        <dbReference type="ChEBI" id="CHEBI:57945"/>
        <dbReference type="EC" id="1.1.1.399"/>
    </reaction>
</comment>
<dbReference type="InterPro" id="IPR006140">
    <property type="entry name" value="D-isomer_DH_NAD-bd"/>
</dbReference>
<gene>
    <name evidence="16" type="primary">serA</name>
    <name evidence="16" type="ORF">GTOL_11248</name>
</gene>
<dbReference type="PROSITE" id="PS00065">
    <property type="entry name" value="D_2_HYDROXYACID_DH_1"/>
    <property type="match status" value="1"/>
</dbReference>
<comment type="caution">
    <text evidence="16">The sequence shown here is derived from an EMBL/GenBank/DDBJ whole genome shotgun (WGS) entry which is preliminary data.</text>
</comment>
<proteinExistence type="inferred from homology"/>
<comment type="catalytic activity">
    <reaction evidence="13">
        <text>(2R)-3-phosphoglycerate + NAD(+) = 3-phosphooxypyruvate + NADH + H(+)</text>
        <dbReference type="Rhea" id="RHEA:12641"/>
        <dbReference type="ChEBI" id="CHEBI:15378"/>
        <dbReference type="ChEBI" id="CHEBI:18110"/>
        <dbReference type="ChEBI" id="CHEBI:57540"/>
        <dbReference type="ChEBI" id="CHEBI:57945"/>
        <dbReference type="ChEBI" id="CHEBI:58272"/>
        <dbReference type="EC" id="1.1.1.95"/>
    </reaction>
</comment>
<comment type="pathway">
    <text evidence="2">Amino-acid biosynthesis; L-serine biosynthesis; L-serine from 3-phospho-D-glycerate: step 1/3.</text>
</comment>
<evidence type="ECO:0000256" key="3">
    <source>
        <dbReference type="ARBA" id="ARBA00005854"/>
    </source>
</evidence>
<dbReference type="EC" id="1.1.1.399" evidence="4"/>
<dbReference type="PANTHER" id="PTHR42789">
    <property type="entry name" value="D-ISOMER SPECIFIC 2-HYDROXYACID DEHYDROGENASE FAMILY PROTEIN (AFU_ORTHOLOGUE AFUA_6G10090)"/>
    <property type="match status" value="1"/>
</dbReference>
<organism evidence="16 17">
    <name type="scientific">Georgfuchsia toluolica</name>
    <dbReference type="NCBI Taxonomy" id="424218"/>
    <lineage>
        <taxon>Bacteria</taxon>
        <taxon>Pseudomonadati</taxon>
        <taxon>Pseudomonadota</taxon>
        <taxon>Betaproteobacteria</taxon>
        <taxon>Nitrosomonadales</taxon>
        <taxon>Sterolibacteriaceae</taxon>
        <taxon>Georgfuchsia</taxon>
    </lineage>
</organism>
<evidence type="ECO:0000313" key="17">
    <source>
        <dbReference type="Proteomes" id="UP000742786"/>
    </source>
</evidence>